<dbReference type="eggNOG" id="KOG1028">
    <property type="taxonomic scope" value="Eukaryota"/>
</dbReference>
<dbReference type="SUPFAM" id="SSF49562">
    <property type="entry name" value="C2 domain (Calcium/lipid-binding domain, CaLB)"/>
    <property type="match status" value="1"/>
</dbReference>
<accession>A0A1I7UB14</accession>
<dbReference type="GO" id="GO:0030424">
    <property type="term" value="C:axon"/>
    <property type="evidence" value="ECO:0007669"/>
    <property type="project" value="TreeGrafter"/>
</dbReference>
<dbReference type="PANTHER" id="PTHR10024:SF368">
    <property type="entry name" value="C2 DOMAIN-CONTAINING PROTEIN"/>
    <property type="match status" value="1"/>
</dbReference>
<evidence type="ECO:0000256" key="1">
    <source>
        <dbReference type="SAM" id="MobiDB-lite"/>
    </source>
</evidence>
<organism evidence="3 4">
    <name type="scientific">Caenorhabditis tropicalis</name>
    <dbReference type="NCBI Taxonomy" id="1561998"/>
    <lineage>
        <taxon>Eukaryota</taxon>
        <taxon>Metazoa</taxon>
        <taxon>Ecdysozoa</taxon>
        <taxon>Nematoda</taxon>
        <taxon>Chromadorea</taxon>
        <taxon>Rhabditida</taxon>
        <taxon>Rhabditina</taxon>
        <taxon>Rhabditomorpha</taxon>
        <taxon>Rhabditoidea</taxon>
        <taxon>Rhabditidae</taxon>
        <taxon>Peloderinae</taxon>
        <taxon>Caenorhabditis</taxon>
    </lineage>
</organism>
<dbReference type="GO" id="GO:0031045">
    <property type="term" value="C:dense core granule"/>
    <property type="evidence" value="ECO:0007669"/>
    <property type="project" value="TreeGrafter"/>
</dbReference>
<dbReference type="SMART" id="SM00239">
    <property type="entry name" value="C2"/>
    <property type="match status" value="1"/>
</dbReference>
<dbReference type="InterPro" id="IPR035892">
    <property type="entry name" value="C2_domain_sf"/>
</dbReference>
<name>A0A1I7UB14_9PELO</name>
<dbReference type="Pfam" id="PF00168">
    <property type="entry name" value="C2"/>
    <property type="match status" value="1"/>
</dbReference>
<evidence type="ECO:0000259" key="2">
    <source>
        <dbReference type="SMART" id="SM00239"/>
    </source>
</evidence>
<sequence>MKSHIDEVCDSVSRISTTSRRTGQTEDLADFDDNISSVILDHFLSTTELNFDDSDSADFSLNGTVDEFTEPAPSSSNTATSVQTDLTLLNVEQEIAEYLEHCRDASVNITEEPASQAGTDPSMGWAPKNMLKAGKHQPAPAARANRVHRDPRPNGTKYGRAGRHEHREWGDRHGELRDEKVACHKDAWTKFLANDDQGARTAFECDFEDRVLATEEETLQEKLCRTSPETMNLNALYAAANKAVSCGGEACELLTILTYAPTVQFVTTTVKKARSLPFNNSPFARIMLFEGRRLVEQKQTTVNPSLIHKSSVDGSKPSSSSASTSSNDNPSDASFSESFLFHVPPTKLDRSHIVIELYDHDNEGGLQKIGHCVIGRLVDGTGNAHWIQMVRQHGLPVCMWHKIGQN</sequence>
<dbReference type="CDD" id="cd00276">
    <property type="entry name" value="C2B_Synaptotagmin"/>
    <property type="match status" value="1"/>
</dbReference>
<feature type="domain" description="C2" evidence="2">
    <location>
        <begin position="265"/>
        <end position="398"/>
    </location>
</feature>
<feature type="compositionally biased region" description="Low complexity" evidence="1">
    <location>
        <begin position="312"/>
        <end position="330"/>
    </location>
</feature>
<protein>
    <submittedName>
        <fullName evidence="4">C2 domain-containing protein</fullName>
    </submittedName>
</protein>
<dbReference type="GO" id="GO:0005886">
    <property type="term" value="C:plasma membrane"/>
    <property type="evidence" value="ECO:0007669"/>
    <property type="project" value="TreeGrafter"/>
</dbReference>
<keyword evidence="3" id="KW-1185">Reference proteome</keyword>
<feature type="region of interest" description="Disordered" evidence="1">
    <location>
        <begin position="138"/>
        <end position="161"/>
    </location>
</feature>
<feature type="region of interest" description="Disordered" evidence="1">
    <location>
        <begin position="62"/>
        <end position="81"/>
    </location>
</feature>
<dbReference type="AlphaFoldDB" id="A0A1I7UB14"/>
<dbReference type="GO" id="GO:0005544">
    <property type="term" value="F:calcium-dependent phospholipid binding"/>
    <property type="evidence" value="ECO:0007669"/>
    <property type="project" value="TreeGrafter"/>
</dbReference>
<dbReference type="Proteomes" id="UP000095282">
    <property type="component" value="Unplaced"/>
</dbReference>
<dbReference type="PANTHER" id="PTHR10024">
    <property type="entry name" value="SYNAPTOTAGMIN"/>
    <property type="match status" value="1"/>
</dbReference>
<dbReference type="GO" id="GO:0000149">
    <property type="term" value="F:SNARE binding"/>
    <property type="evidence" value="ECO:0007669"/>
    <property type="project" value="TreeGrafter"/>
</dbReference>
<feature type="region of interest" description="Disordered" evidence="1">
    <location>
        <begin position="305"/>
        <end position="330"/>
    </location>
</feature>
<dbReference type="GO" id="GO:0048791">
    <property type="term" value="P:calcium ion-regulated exocytosis of neurotransmitter"/>
    <property type="evidence" value="ECO:0007669"/>
    <property type="project" value="TreeGrafter"/>
</dbReference>
<feature type="compositionally biased region" description="Polar residues" evidence="1">
    <location>
        <begin position="72"/>
        <end position="81"/>
    </location>
</feature>
<dbReference type="InterPro" id="IPR000008">
    <property type="entry name" value="C2_dom"/>
</dbReference>
<dbReference type="GO" id="GO:0005509">
    <property type="term" value="F:calcium ion binding"/>
    <property type="evidence" value="ECO:0007669"/>
    <property type="project" value="TreeGrafter"/>
</dbReference>
<dbReference type="STRING" id="1561998.A0A1I7UB14"/>
<dbReference type="Gene3D" id="2.60.40.150">
    <property type="entry name" value="C2 domain"/>
    <property type="match status" value="1"/>
</dbReference>
<proteinExistence type="predicted"/>
<reference evidence="4" key="1">
    <citation type="submission" date="2016-11" db="UniProtKB">
        <authorList>
            <consortium name="WormBaseParasite"/>
        </authorList>
    </citation>
    <scope>IDENTIFICATION</scope>
</reference>
<dbReference type="GO" id="GO:0030276">
    <property type="term" value="F:clathrin binding"/>
    <property type="evidence" value="ECO:0007669"/>
    <property type="project" value="TreeGrafter"/>
</dbReference>
<evidence type="ECO:0000313" key="4">
    <source>
        <dbReference type="WBParaSite" id="Csp11.Scaffold629.g7526.t2"/>
    </source>
</evidence>
<dbReference type="GO" id="GO:0048488">
    <property type="term" value="P:synaptic vesicle endocytosis"/>
    <property type="evidence" value="ECO:0007669"/>
    <property type="project" value="TreeGrafter"/>
</dbReference>
<dbReference type="GO" id="GO:0001786">
    <property type="term" value="F:phosphatidylserine binding"/>
    <property type="evidence" value="ECO:0007669"/>
    <property type="project" value="TreeGrafter"/>
</dbReference>
<evidence type="ECO:0000313" key="3">
    <source>
        <dbReference type="Proteomes" id="UP000095282"/>
    </source>
</evidence>
<dbReference type="GO" id="GO:0030672">
    <property type="term" value="C:synaptic vesicle membrane"/>
    <property type="evidence" value="ECO:0007669"/>
    <property type="project" value="TreeGrafter"/>
</dbReference>
<dbReference type="WBParaSite" id="Csp11.Scaffold629.g7526.t2">
    <property type="protein sequence ID" value="Csp11.Scaffold629.g7526.t2"/>
    <property type="gene ID" value="Csp11.Scaffold629.g7526"/>
</dbReference>